<dbReference type="InterPro" id="IPR034115">
    <property type="entry name" value="M35_peptidyl-Lys"/>
</dbReference>
<dbReference type="AlphaFoldDB" id="A0A7Y9U7R8"/>
<evidence type="ECO:0000259" key="9">
    <source>
        <dbReference type="SMART" id="SM01351"/>
    </source>
</evidence>
<dbReference type="EC" id="3.4.24.20" evidence="10"/>
<dbReference type="SUPFAM" id="SSF55486">
    <property type="entry name" value="Metalloproteases ('zincins'), catalytic domain"/>
    <property type="match status" value="1"/>
</dbReference>
<dbReference type="InterPro" id="IPR029463">
    <property type="entry name" value="Lys_MEP"/>
</dbReference>
<evidence type="ECO:0000313" key="10">
    <source>
        <dbReference type="EMBL" id="NYG33806.1"/>
    </source>
</evidence>
<feature type="chain" id="PRO_5030732106" evidence="8">
    <location>
        <begin position="23"/>
        <end position="351"/>
    </location>
</feature>
<dbReference type="InterPro" id="IPR050414">
    <property type="entry name" value="Fungal_M35_metalloproteases"/>
</dbReference>
<dbReference type="Gene3D" id="3.40.390.10">
    <property type="entry name" value="Collagenase (Catalytic Domain)"/>
    <property type="match status" value="1"/>
</dbReference>
<evidence type="ECO:0000256" key="8">
    <source>
        <dbReference type="SAM" id="SignalP"/>
    </source>
</evidence>
<name>A0A7Y9U7R8_9BURK</name>
<dbReference type="Proteomes" id="UP000518288">
    <property type="component" value="Unassembled WGS sequence"/>
</dbReference>
<organism evidence="10 11">
    <name type="scientific">Sphaerotilus montanus</name>
    <dbReference type="NCBI Taxonomy" id="522889"/>
    <lineage>
        <taxon>Bacteria</taxon>
        <taxon>Pseudomonadati</taxon>
        <taxon>Pseudomonadota</taxon>
        <taxon>Betaproteobacteria</taxon>
        <taxon>Burkholderiales</taxon>
        <taxon>Sphaerotilaceae</taxon>
        <taxon>Sphaerotilus</taxon>
    </lineage>
</organism>
<accession>A0A7Y9U7R8</accession>
<keyword evidence="8" id="KW-0732">Signal</keyword>
<dbReference type="PANTHER" id="PTHR37016">
    <property type="match status" value="1"/>
</dbReference>
<keyword evidence="11" id="KW-1185">Reference proteome</keyword>
<comment type="caution">
    <text evidence="10">The sequence shown here is derived from an EMBL/GenBank/DDBJ whole genome shotgun (WGS) entry which is preliminary data.</text>
</comment>
<evidence type="ECO:0000256" key="5">
    <source>
        <dbReference type="ARBA" id="ARBA00022801"/>
    </source>
</evidence>
<evidence type="ECO:0000256" key="7">
    <source>
        <dbReference type="ARBA" id="ARBA00023049"/>
    </source>
</evidence>
<proteinExistence type="inferred from homology"/>
<keyword evidence="7" id="KW-0482">Metalloprotease</keyword>
<dbReference type="SMART" id="SM01351">
    <property type="entry name" value="Aspzincin_M35"/>
    <property type="match status" value="1"/>
</dbReference>
<reference evidence="10 11" key="1">
    <citation type="submission" date="2020-07" db="EMBL/GenBank/DDBJ databases">
        <title>Genomic Encyclopedia of Archaeal and Bacterial Type Strains, Phase II (KMG-II): from individual species to whole genera.</title>
        <authorList>
            <person name="Goeker M."/>
        </authorList>
    </citation>
    <scope>NUCLEOTIDE SEQUENCE [LARGE SCALE GENOMIC DNA]</scope>
    <source>
        <strain evidence="10 11">DSM 21226</strain>
    </source>
</reference>
<evidence type="ECO:0000256" key="4">
    <source>
        <dbReference type="ARBA" id="ARBA00022723"/>
    </source>
</evidence>
<feature type="domain" description="Lysine-specific metallo-endopeptidase" evidence="9">
    <location>
        <begin position="211"/>
        <end position="345"/>
    </location>
</feature>
<keyword evidence="3" id="KW-0645">Protease</keyword>
<evidence type="ECO:0000256" key="6">
    <source>
        <dbReference type="ARBA" id="ARBA00022833"/>
    </source>
</evidence>
<evidence type="ECO:0000256" key="3">
    <source>
        <dbReference type="ARBA" id="ARBA00022670"/>
    </source>
</evidence>
<dbReference type="CDD" id="cd11306">
    <property type="entry name" value="M35_peptidyl-Lys"/>
    <property type="match status" value="1"/>
</dbReference>
<sequence length="351" mass="37159">MHTLRLAATAASLLLVTASVHAAVVDGIDVRLTTASPVVQGDVDVVVRVTITNTNARPVVLHPWQLPGSEHDGSLFEVTRDGQPVPYTGALVKRAAPGPRDMLRLNPGTTVSYDIELTAVYELEQNGRYDITYRSGGVHASQATPALQSDTLYLWLEGRTPQPSASAALASQALAAAAGSISFTGSCSATRKTTLQNTVTAARSYAANAVTYLNGTPSTARKRYVKWFGTPTTANWAVVKKNLTATQDALNNKPLVLDCSCKQTGVYAYVYPSQPYKVYLCGAFWGAAMTGTDSKAGTLIHELTHFTVVAGTSDYAYGQSAAASLAISSPAKAIKNADSHEYFAENTPALP</sequence>
<dbReference type="GO" id="GO:0006508">
    <property type="term" value="P:proteolysis"/>
    <property type="evidence" value="ECO:0007669"/>
    <property type="project" value="UniProtKB-KW"/>
</dbReference>
<dbReference type="InterPro" id="IPR024079">
    <property type="entry name" value="MetalloPept_cat_dom_sf"/>
</dbReference>
<evidence type="ECO:0000313" key="11">
    <source>
        <dbReference type="Proteomes" id="UP000518288"/>
    </source>
</evidence>
<feature type="signal peptide" evidence="8">
    <location>
        <begin position="1"/>
        <end position="22"/>
    </location>
</feature>
<comment type="cofactor">
    <cofactor evidence="1">
        <name>Zn(2+)</name>
        <dbReference type="ChEBI" id="CHEBI:29105"/>
    </cofactor>
</comment>
<comment type="similarity">
    <text evidence="2">Belongs to the peptidase M35 family.</text>
</comment>
<dbReference type="Pfam" id="PF14521">
    <property type="entry name" value="Aspzincin_M35"/>
    <property type="match status" value="1"/>
</dbReference>
<dbReference type="Gene3D" id="2.60.40.2970">
    <property type="match status" value="1"/>
</dbReference>
<evidence type="ECO:0000256" key="2">
    <source>
        <dbReference type="ARBA" id="ARBA00010279"/>
    </source>
</evidence>
<keyword evidence="6" id="KW-0862">Zinc</keyword>
<evidence type="ECO:0000256" key="1">
    <source>
        <dbReference type="ARBA" id="ARBA00001947"/>
    </source>
</evidence>
<keyword evidence="5 10" id="KW-0378">Hydrolase</keyword>
<dbReference type="GO" id="GO:0046872">
    <property type="term" value="F:metal ion binding"/>
    <property type="evidence" value="ECO:0007669"/>
    <property type="project" value="UniProtKB-KW"/>
</dbReference>
<keyword evidence="4" id="KW-0479">Metal-binding</keyword>
<dbReference type="PANTHER" id="PTHR37016:SF3">
    <property type="entry name" value="NEUTRAL PROTEASE 2-RELATED"/>
    <property type="match status" value="1"/>
</dbReference>
<protein>
    <submittedName>
        <fullName evidence="10">Peptidyl-Lys metalloendopeptidase</fullName>
        <ecNumber evidence="10">3.4.24.20</ecNumber>
    </submittedName>
</protein>
<dbReference type="RefSeq" id="WP_179634532.1">
    <property type="nucleotide sequence ID" value="NZ_JACCFH010000001.1"/>
</dbReference>
<gene>
    <name evidence="10" type="ORF">BDD16_002792</name>
</gene>
<dbReference type="GO" id="GO:0004222">
    <property type="term" value="F:metalloendopeptidase activity"/>
    <property type="evidence" value="ECO:0007669"/>
    <property type="project" value="InterPro"/>
</dbReference>
<dbReference type="EMBL" id="JACCFH010000001">
    <property type="protein sequence ID" value="NYG33806.1"/>
    <property type="molecule type" value="Genomic_DNA"/>
</dbReference>